<evidence type="ECO:0000313" key="2">
    <source>
        <dbReference type="Proteomes" id="UP000034982"/>
    </source>
</evidence>
<name>W2CN75_9BACT</name>
<evidence type="ECO:0000313" key="1">
    <source>
        <dbReference type="EMBL" id="ETK08600.1"/>
    </source>
</evidence>
<gene>
    <name evidence="1" type="ORF">T230_06880</name>
</gene>
<comment type="caution">
    <text evidence="1">The sequence shown here is derived from an EMBL/GenBank/DDBJ whole genome shotgun (WGS) entry which is preliminary data.</text>
</comment>
<dbReference type="Proteomes" id="UP000034982">
    <property type="component" value="Unassembled WGS sequence"/>
</dbReference>
<reference evidence="1 2" key="1">
    <citation type="submission" date="2013-11" db="EMBL/GenBank/DDBJ databases">
        <title>Single cell genomics of uncultured Tannerella BU063 (oral taxon 286).</title>
        <authorList>
            <person name="Beall C.J."/>
            <person name="Campbell A.G."/>
            <person name="Griffen A.L."/>
            <person name="Podar M."/>
            <person name="Leys E.J."/>
        </authorList>
    </citation>
    <scope>NUCLEOTIDE SEQUENCE [LARGE SCALE GENOMIC DNA]</scope>
    <source>
        <strain evidence="1">Cell 1/3</strain>
    </source>
</reference>
<protein>
    <submittedName>
        <fullName evidence="1">Uncharacterized protein</fullName>
    </submittedName>
</protein>
<accession>W2CN75</accession>
<proteinExistence type="predicted"/>
<organism evidence="1 2">
    <name type="scientific">Tannerella sp. oral taxon BU063 isolate Cell 1/3</name>
    <dbReference type="NCBI Taxonomy" id="1411022"/>
    <lineage>
        <taxon>Bacteria</taxon>
        <taxon>Pseudomonadati</taxon>
        <taxon>Bacteroidota</taxon>
        <taxon>Bacteroidia</taxon>
        <taxon>Bacteroidales</taxon>
        <taxon>Tannerellaceae</taxon>
        <taxon>Tannerella</taxon>
    </lineage>
</organism>
<dbReference type="AlphaFoldDB" id="W2CN75"/>
<dbReference type="EMBL" id="AYYE01000907">
    <property type="protein sequence ID" value="ETK08600.1"/>
    <property type="molecule type" value="Genomic_DNA"/>
</dbReference>
<sequence>MEIDRTLSTPAIGRRLGGVRRLFGGVSEGCKEIVGLTVGVDPLVYD</sequence>